<feature type="transmembrane region" description="Helical" evidence="8">
    <location>
        <begin position="414"/>
        <end position="435"/>
    </location>
</feature>
<feature type="transmembrane region" description="Helical" evidence="8">
    <location>
        <begin position="141"/>
        <end position="160"/>
    </location>
</feature>
<keyword evidence="10" id="KW-1185">Reference proteome</keyword>
<sequence>MESNPYLLPVIVGFLSFVKLFLLPISRPITMLAGNPEETGSLTVWQKLKSYIWDSDAHLKSDFERRLLKKLDVGILVIGCLGFFMRYLDSANLANAYVSGMKEDLAMNGNQYTYMGTFYTIGYALFQIPGTLAVTRVRPSVFLFVSEIGWGIFTFAQAGARTYNQMYAFRFMVGAFEASFFPSILYLMGSWYNRHELAKRIAIFHLSGISFFDVVSKIRFNQRVGSLGTSFGGYLQAAVYTTLDGVHGIAGWRWLFIVCGCMTAPCAIGLLVALPDLPSNTRAWYLSQDERKFALERAITLGKSQPGEKNLDWTLVKRMFSSWKWYGLVLGYVVYGSSCQNTSYFAIWMKSAGYNVVERNVIPSCSYLISALCIFLWGFGSDLTGSRFAFVFGPLFYGLLPTGILAFWPRNEKLILFAFMTGGVQLMTAVFFTWANELLVDDNELRALTISSMNGLQYSVSAWLPIVIFPQTMAPTFRRGFPGTFGLVIAGLIAIVGIKLLADRDKRRATRRAILQNSSGESSIRKESSIDGDITAAERREEDSEAEKI</sequence>
<evidence type="ECO:0000313" key="9">
    <source>
        <dbReference type="EMBL" id="KAJ3785287.1"/>
    </source>
</evidence>
<comment type="similarity">
    <text evidence="6">Belongs to the major facilitator superfamily. Allantoate permease family.</text>
</comment>
<feature type="transmembrane region" description="Helical" evidence="8">
    <location>
        <begin position="252"/>
        <end position="274"/>
    </location>
</feature>
<keyword evidence="5 8" id="KW-0472">Membrane</keyword>
<feature type="compositionally biased region" description="Basic and acidic residues" evidence="7">
    <location>
        <begin position="536"/>
        <end position="549"/>
    </location>
</feature>
<evidence type="ECO:0000256" key="5">
    <source>
        <dbReference type="ARBA" id="ARBA00023136"/>
    </source>
</evidence>
<dbReference type="FunFam" id="1.20.1250.20:FF:000065">
    <property type="entry name" value="Putative MFS pantothenate transporter"/>
    <property type="match status" value="1"/>
</dbReference>
<feature type="transmembrane region" description="Helical" evidence="8">
    <location>
        <begin position="112"/>
        <end position="134"/>
    </location>
</feature>
<dbReference type="EMBL" id="MU793347">
    <property type="protein sequence ID" value="KAJ3785287.1"/>
    <property type="molecule type" value="Genomic_DNA"/>
</dbReference>
<dbReference type="Gene3D" id="1.20.1250.20">
    <property type="entry name" value="MFS general substrate transporter like domains"/>
    <property type="match status" value="1"/>
</dbReference>
<keyword evidence="3 8" id="KW-0812">Transmembrane</keyword>
<feature type="transmembrane region" description="Helical" evidence="8">
    <location>
        <begin position="71"/>
        <end position="88"/>
    </location>
</feature>
<gene>
    <name evidence="9" type="ORF">GGU10DRAFT_387603</name>
</gene>
<keyword evidence="2" id="KW-0813">Transport</keyword>
<dbReference type="Proteomes" id="UP001163798">
    <property type="component" value="Unassembled WGS sequence"/>
</dbReference>
<keyword evidence="4 8" id="KW-1133">Transmembrane helix</keyword>
<dbReference type="SUPFAM" id="SSF103473">
    <property type="entry name" value="MFS general substrate transporter"/>
    <property type="match status" value="1"/>
</dbReference>
<comment type="caution">
    <text evidence="9">The sequence shown here is derived from an EMBL/GenBank/DDBJ whole genome shotgun (WGS) entry which is preliminary data.</text>
</comment>
<dbReference type="InterPro" id="IPR011701">
    <property type="entry name" value="MFS"/>
</dbReference>
<feature type="transmembrane region" description="Helical" evidence="8">
    <location>
        <begin position="166"/>
        <end position="189"/>
    </location>
</feature>
<evidence type="ECO:0000256" key="8">
    <source>
        <dbReference type="SAM" id="Phobius"/>
    </source>
</evidence>
<feature type="transmembrane region" description="Helical" evidence="8">
    <location>
        <begin position="325"/>
        <end position="349"/>
    </location>
</feature>
<feature type="transmembrane region" description="Helical" evidence="8">
    <location>
        <begin position="481"/>
        <end position="502"/>
    </location>
</feature>
<dbReference type="GO" id="GO:0016020">
    <property type="term" value="C:membrane"/>
    <property type="evidence" value="ECO:0007669"/>
    <property type="project" value="UniProtKB-SubCell"/>
</dbReference>
<feature type="transmembrane region" description="Helical" evidence="8">
    <location>
        <begin position="6"/>
        <end position="25"/>
    </location>
</feature>
<feature type="region of interest" description="Disordered" evidence="7">
    <location>
        <begin position="517"/>
        <end position="549"/>
    </location>
</feature>
<evidence type="ECO:0000256" key="1">
    <source>
        <dbReference type="ARBA" id="ARBA00004141"/>
    </source>
</evidence>
<evidence type="ECO:0000256" key="6">
    <source>
        <dbReference type="ARBA" id="ARBA00037968"/>
    </source>
</evidence>
<feature type="transmembrane region" description="Helical" evidence="8">
    <location>
        <begin position="388"/>
        <end position="408"/>
    </location>
</feature>
<reference evidence="9" key="1">
    <citation type="submission" date="2022-08" db="EMBL/GenBank/DDBJ databases">
        <authorList>
            <consortium name="DOE Joint Genome Institute"/>
            <person name="Min B."/>
            <person name="Riley R."/>
            <person name="Sierra-Patev S."/>
            <person name="Naranjo-Ortiz M."/>
            <person name="Looney B."/>
            <person name="Konkel Z."/>
            <person name="Slot J.C."/>
            <person name="Sakamoto Y."/>
            <person name="Steenwyk J.L."/>
            <person name="Rokas A."/>
            <person name="Carro J."/>
            <person name="Camarero S."/>
            <person name="Ferreira P."/>
            <person name="Molpeceres G."/>
            <person name="Ruiz-Duenas F.J."/>
            <person name="Serrano A."/>
            <person name="Henrissat B."/>
            <person name="Drula E."/>
            <person name="Hughes K.W."/>
            <person name="Mata J.L."/>
            <person name="Ishikawa N.K."/>
            <person name="Vargas-Isla R."/>
            <person name="Ushijima S."/>
            <person name="Smith C.A."/>
            <person name="Ahrendt S."/>
            <person name="Andreopoulos W."/>
            <person name="He G."/>
            <person name="Labutti K."/>
            <person name="Lipzen A."/>
            <person name="Ng V."/>
            <person name="Sandor L."/>
            <person name="Barry K."/>
            <person name="Martinez A.T."/>
            <person name="Xiao Y."/>
            <person name="Gibbons J.G."/>
            <person name="Terashima K."/>
            <person name="Hibbett D.S."/>
            <person name="Grigoriev I.V."/>
        </authorList>
    </citation>
    <scope>NUCLEOTIDE SEQUENCE</scope>
    <source>
        <strain evidence="9">TFB10291</strain>
    </source>
</reference>
<proteinExistence type="inferred from homology"/>
<evidence type="ECO:0000256" key="7">
    <source>
        <dbReference type="SAM" id="MobiDB-lite"/>
    </source>
</evidence>
<organism evidence="9 10">
    <name type="scientific">Lentinula aff. detonsa</name>
    <dbReference type="NCBI Taxonomy" id="2804958"/>
    <lineage>
        <taxon>Eukaryota</taxon>
        <taxon>Fungi</taxon>
        <taxon>Dikarya</taxon>
        <taxon>Basidiomycota</taxon>
        <taxon>Agaricomycotina</taxon>
        <taxon>Agaricomycetes</taxon>
        <taxon>Agaricomycetidae</taxon>
        <taxon>Agaricales</taxon>
        <taxon>Marasmiineae</taxon>
        <taxon>Omphalotaceae</taxon>
        <taxon>Lentinula</taxon>
    </lineage>
</organism>
<comment type="subcellular location">
    <subcellularLocation>
        <location evidence="1">Membrane</location>
        <topology evidence="1">Multi-pass membrane protein</topology>
    </subcellularLocation>
</comment>
<evidence type="ECO:0000256" key="4">
    <source>
        <dbReference type="ARBA" id="ARBA00022989"/>
    </source>
</evidence>
<dbReference type="AlphaFoldDB" id="A0AA38L4E3"/>
<evidence type="ECO:0000313" key="10">
    <source>
        <dbReference type="Proteomes" id="UP001163798"/>
    </source>
</evidence>
<dbReference type="GO" id="GO:0022857">
    <property type="term" value="F:transmembrane transporter activity"/>
    <property type="evidence" value="ECO:0007669"/>
    <property type="project" value="InterPro"/>
</dbReference>
<name>A0AA38L4E3_9AGAR</name>
<evidence type="ECO:0000256" key="2">
    <source>
        <dbReference type="ARBA" id="ARBA00022448"/>
    </source>
</evidence>
<dbReference type="PANTHER" id="PTHR43791">
    <property type="entry name" value="PERMEASE-RELATED"/>
    <property type="match status" value="1"/>
</dbReference>
<protein>
    <submittedName>
        <fullName evidence="9">Pantothenate transporter liz1</fullName>
    </submittedName>
</protein>
<dbReference type="PANTHER" id="PTHR43791:SF43">
    <property type="entry name" value="MAJOR FACILITATOR SUPERFAMILY (MFS) PROFILE DOMAIN-CONTAINING PROTEIN"/>
    <property type="match status" value="1"/>
</dbReference>
<feature type="transmembrane region" description="Helical" evidence="8">
    <location>
        <begin position="361"/>
        <end position="379"/>
    </location>
</feature>
<accession>A0AA38L4E3</accession>
<dbReference type="Pfam" id="PF07690">
    <property type="entry name" value="MFS_1"/>
    <property type="match status" value="1"/>
</dbReference>
<evidence type="ECO:0000256" key="3">
    <source>
        <dbReference type="ARBA" id="ARBA00022692"/>
    </source>
</evidence>
<dbReference type="InterPro" id="IPR036259">
    <property type="entry name" value="MFS_trans_sf"/>
</dbReference>